<evidence type="ECO:0000256" key="5">
    <source>
        <dbReference type="ARBA" id="ARBA00022741"/>
    </source>
</evidence>
<keyword evidence="11" id="KW-1185">Reference proteome</keyword>
<keyword evidence="5" id="KW-0547">Nucleotide-binding</keyword>
<evidence type="ECO:0000256" key="8">
    <source>
        <dbReference type="ARBA" id="ARBA00023136"/>
    </source>
</evidence>
<reference evidence="10 11" key="1">
    <citation type="submission" date="2020-06" db="EMBL/GenBank/DDBJ databases">
        <title>Reclassification of Facklamia ignava, Facklamia soureckii and Facklami tabacinasalis as Falseniella iganva gen. nov., comb. nov., Hutsoniella ignava gen. nov., comb. nov., and Ruoffia tabacinasalis gen. nov., comb. nov and description of Ruoffia haltotolerans sp. nov., isolated from hypersaline Inland Sea of Qatar.</title>
        <authorList>
            <person name="Fotedar R."/>
            <person name="Sankaranarayanan K."/>
            <person name="Lawson P."/>
            <person name="Caldwell M."/>
            <person name="Zeyara A."/>
            <person name="Al Malki A."/>
            <person name="Ali M."/>
        </authorList>
    </citation>
    <scope>NUCLEOTIDE SEQUENCE [LARGE SCALE GENOMIC DNA]</scope>
    <source>
        <strain evidence="10 11">INB8</strain>
    </source>
</reference>
<evidence type="ECO:0000259" key="9">
    <source>
        <dbReference type="PROSITE" id="PS50893"/>
    </source>
</evidence>
<keyword evidence="8" id="KW-0472">Membrane</keyword>
<evidence type="ECO:0000313" key="10">
    <source>
        <dbReference type="EMBL" id="MBA5728452.1"/>
    </source>
</evidence>
<accession>A0A839A3C1</accession>
<evidence type="ECO:0000256" key="2">
    <source>
        <dbReference type="ARBA" id="ARBA00022475"/>
    </source>
</evidence>
<evidence type="ECO:0000256" key="7">
    <source>
        <dbReference type="ARBA" id="ARBA00022967"/>
    </source>
</evidence>
<keyword evidence="6 10" id="KW-0067">ATP-binding</keyword>
<evidence type="ECO:0000256" key="3">
    <source>
        <dbReference type="ARBA" id="ARBA00022519"/>
    </source>
</evidence>
<dbReference type="GO" id="GO:0006817">
    <property type="term" value="P:phosphate ion transport"/>
    <property type="evidence" value="ECO:0007669"/>
    <property type="project" value="UniProtKB-KW"/>
</dbReference>
<dbReference type="InterPro" id="IPR027417">
    <property type="entry name" value="P-loop_NTPase"/>
</dbReference>
<protein>
    <submittedName>
        <fullName evidence="10">ATP-binding cassette domain-containing protein</fullName>
    </submittedName>
</protein>
<keyword evidence="4" id="KW-0592">Phosphate transport</keyword>
<dbReference type="Gene3D" id="3.40.50.300">
    <property type="entry name" value="P-loop containing nucleotide triphosphate hydrolases"/>
    <property type="match status" value="1"/>
</dbReference>
<evidence type="ECO:0000256" key="4">
    <source>
        <dbReference type="ARBA" id="ARBA00022592"/>
    </source>
</evidence>
<evidence type="ECO:0000256" key="6">
    <source>
        <dbReference type="ARBA" id="ARBA00022840"/>
    </source>
</evidence>
<sequence>MLTIRLYVFQRKVITVSELIQINNLTIKANTQTIISNLSFDVQPNEILTINGPSGSGKSTVLKYLAQLQSPALTTSGDYLFKGKNAEDIDPIELRQNISYCFQSPTLFGETVRDNLRFSYDIRNMDFDEELAKDLLSHVQLSESYLDKDITTLSGGEKQRVALIRNVQFRPDILLLDEITSALDSDTRKIIWEWLNQYRKENKVTVIIVSHIKKEQQLADRIITLDKIGSDESEENHEPA</sequence>
<dbReference type="PROSITE" id="PS00211">
    <property type="entry name" value="ABC_TRANSPORTER_1"/>
    <property type="match status" value="1"/>
</dbReference>
<evidence type="ECO:0000313" key="11">
    <source>
        <dbReference type="Proteomes" id="UP000571018"/>
    </source>
</evidence>
<keyword evidence="3" id="KW-0997">Cell inner membrane</keyword>
<dbReference type="GO" id="GO:0005524">
    <property type="term" value="F:ATP binding"/>
    <property type="evidence" value="ECO:0007669"/>
    <property type="project" value="UniProtKB-KW"/>
</dbReference>
<dbReference type="InterPro" id="IPR017871">
    <property type="entry name" value="ABC_transporter-like_CS"/>
</dbReference>
<dbReference type="SMART" id="SM00382">
    <property type="entry name" value="AAA"/>
    <property type="match status" value="1"/>
</dbReference>
<name>A0A839A3C1_9LACT</name>
<keyword evidence="7" id="KW-1278">Translocase</keyword>
<dbReference type="InterPro" id="IPR003593">
    <property type="entry name" value="AAA+_ATPase"/>
</dbReference>
<organism evidence="10 11">
    <name type="scientific">Ruoffia halotolerans</name>
    <dbReference type="NCBI Taxonomy" id="2748684"/>
    <lineage>
        <taxon>Bacteria</taxon>
        <taxon>Bacillati</taxon>
        <taxon>Bacillota</taxon>
        <taxon>Bacilli</taxon>
        <taxon>Lactobacillales</taxon>
        <taxon>Aerococcaceae</taxon>
        <taxon>Ruoffia</taxon>
    </lineage>
</organism>
<evidence type="ECO:0000256" key="1">
    <source>
        <dbReference type="ARBA" id="ARBA00022448"/>
    </source>
</evidence>
<gene>
    <name evidence="10" type="ORF">HW423_01445</name>
</gene>
<proteinExistence type="predicted"/>
<keyword evidence="2" id="KW-1003">Cell membrane</keyword>
<dbReference type="Proteomes" id="UP000571018">
    <property type="component" value="Unassembled WGS sequence"/>
</dbReference>
<comment type="caution">
    <text evidence="10">The sequence shown here is derived from an EMBL/GenBank/DDBJ whole genome shotgun (WGS) entry which is preliminary data.</text>
</comment>
<dbReference type="Pfam" id="PF00005">
    <property type="entry name" value="ABC_tran"/>
    <property type="match status" value="1"/>
</dbReference>
<dbReference type="SUPFAM" id="SSF52540">
    <property type="entry name" value="P-loop containing nucleoside triphosphate hydrolases"/>
    <property type="match status" value="1"/>
</dbReference>
<dbReference type="EMBL" id="JACAOA010000003">
    <property type="protein sequence ID" value="MBA5728452.1"/>
    <property type="molecule type" value="Genomic_DNA"/>
</dbReference>
<dbReference type="AlphaFoldDB" id="A0A839A3C1"/>
<keyword evidence="1" id="KW-0813">Transport</keyword>
<dbReference type="PROSITE" id="PS50893">
    <property type="entry name" value="ABC_TRANSPORTER_2"/>
    <property type="match status" value="1"/>
</dbReference>
<dbReference type="PANTHER" id="PTHR43423">
    <property type="entry name" value="ABC TRANSPORTER I FAMILY MEMBER 17"/>
    <property type="match status" value="1"/>
</dbReference>
<dbReference type="GO" id="GO:0016887">
    <property type="term" value="F:ATP hydrolysis activity"/>
    <property type="evidence" value="ECO:0007669"/>
    <property type="project" value="InterPro"/>
</dbReference>
<dbReference type="InterPro" id="IPR003439">
    <property type="entry name" value="ABC_transporter-like_ATP-bd"/>
</dbReference>
<feature type="domain" description="ABC transporter" evidence="9">
    <location>
        <begin position="20"/>
        <end position="240"/>
    </location>
</feature>
<dbReference type="PANTHER" id="PTHR43423:SF12">
    <property type="entry name" value="IRON EXPORT ATP-BINDING PROTEIN FETA-RELATED"/>
    <property type="match status" value="1"/>
</dbReference>